<dbReference type="Pfam" id="PF02203">
    <property type="entry name" value="TarH"/>
    <property type="match status" value="1"/>
</dbReference>
<feature type="transmembrane region" description="Helical" evidence="11">
    <location>
        <begin position="227"/>
        <end position="251"/>
    </location>
</feature>
<dbReference type="Gene3D" id="6.10.340.10">
    <property type="match status" value="1"/>
</dbReference>
<evidence type="ECO:0000256" key="5">
    <source>
        <dbReference type="ARBA" id="ARBA00022692"/>
    </source>
</evidence>
<evidence type="ECO:0000256" key="6">
    <source>
        <dbReference type="ARBA" id="ARBA00022989"/>
    </source>
</evidence>
<dbReference type="InterPro" id="IPR003122">
    <property type="entry name" value="Tar_rcpt_lig-bd"/>
</dbReference>
<keyword evidence="5 11" id="KW-0812">Transmembrane</keyword>
<dbReference type="PROSITE" id="PS50885">
    <property type="entry name" value="HAMP"/>
    <property type="match status" value="1"/>
</dbReference>
<evidence type="ECO:0000259" key="12">
    <source>
        <dbReference type="PROSITE" id="PS50111"/>
    </source>
</evidence>
<evidence type="ECO:0000313" key="15">
    <source>
        <dbReference type="Proteomes" id="UP000070186"/>
    </source>
</evidence>
<dbReference type="PANTHER" id="PTHR32089:SF119">
    <property type="entry name" value="METHYL-ACCEPTING CHEMOTAXIS PROTEIN CTPL"/>
    <property type="match status" value="1"/>
</dbReference>
<keyword evidence="15" id="KW-1185">Reference proteome</keyword>
<dbReference type="Pfam" id="PF00672">
    <property type="entry name" value="HAMP"/>
    <property type="match status" value="1"/>
</dbReference>
<evidence type="ECO:0000259" key="13">
    <source>
        <dbReference type="PROSITE" id="PS50885"/>
    </source>
</evidence>
<evidence type="ECO:0008006" key="16">
    <source>
        <dbReference type="Google" id="ProtNLM"/>
    </source>
</evidence>
<dbReference type="FunFam" id="1.10.287.950:FF:000001">
    <property type="entry name" value="Methyl-accepting chemotaxis sensory transducer"/>
    <property type="match status" value="1"/>
</dbReference>
<sequence>MARGGITLRRLGMDRLSIKTKLGLLAGFSLLNLAVVAVAGWLGVSHLNQALEEISDHSAPALILMAEMRMWQAKSLLATRDVATWRQERYDSASARLDGVSEANSIAASVIERRNEAEARVKLALDAYQALPKSENVALQWGVVQERLQEFKETFDPVVPVLQEMAKTQSWEEVISVTQRFQLIDERVGAVWERTEAEMDLLNKLEKANAEVINESAATARQTAQRAIVLVSLMAAGGLGILIFIIIRGITGALDQLRKTMVNVAQSGDFTQDIAIRGKDEIAETAQAFNSLLGSVRQVLAIVLRNALSINAAAATTLGAAQEVATASQQQTDSAAAMAAVVEQMTVSIGHITQSSGDAVHCARHAGQAADEGAAIIAQTATEVGIISSTVDQAEITIQELGRHSAKISTIVQVIKEIADQTNLLALNAAIEAARAGESGRGFAVVADEVRSLAERTRSSTEDIGAMVVVMQQLAGNVISNMAMVGSKVRDGQAHANQAAERIVAIQDNTRQLSNAVGEIAQALQEHAVASEEISRQVERVVGMSEGNAASAVRAEDVSAELQTLAVSLRQAVGAFKV</sequence>
<dbReference type="PANTHER" id="PTHR32089">
    <property type="entry name" value="METHYL-ACCEPTING CHEMOTAXIS PROTEIN MCPB"/>
    <property type="match status" value="1"/>
</dbReference>
<name>A0A133XFG7_9RHOO</name>
<evidence type="ECO:0000256" key="3">
    <source>
        <dbReference type="ARBA" id="ARBA00022481"/>
    </source>
</evidence>
<dbReference type="CDD" id="cd06225">
    <property type="entry name" value="HAMP"/>
    <property type="match status" value="1"/>
</dbReference>
<dbReference type="EMBL" id="LODL01000035">
    <property type="protein sequence ID" value="KXB29698.1"/>
    <property type="molecule type" value="Genomic_DNA"/>
</dbReference>
<dbReference type="Pfam" id="PF00015">
    <property type="entry name" value="MCPsignal"/>
    <property type="match status" value="1"/>
</dbReference>
<proteinExistence type="inferred from homology"/>
<feature type="transmembrane region" description="Helical" evidence="11">
    <location>
        <begin position="21"/>
        <end position="44"/>
    </location>
</feature>
<keyword evidence="4" id="KW-0145">Chemotaxis</keyword>
<dbReference type="SMART" id="SM00304">
    <property type="entry name" value="HAMP"/>
    <property type="match status" value="1"/>
</dbReference>
<dbReference type="GO" id="GO:0006935">
    <property type="term" value="P:chemotaxis"/>
    <property type="evidence" value="ECO:0007669"/>
    <property type="project" value="UniProtKB-KW"/>
</dbReference>
<reference evidence="14 15" key="1">
    <citation type="submission" date="2015-12" db="EMBL/GenBank/DDBJ databases">
        <title>Nitrous oxide reduction kinetics distinguish bacteria harboring typical versus atypical NosZ.</title>
        <authorList>
            <person name="Yoon S."/>
            <person name="Nissen S."/>
            <person name="Park D."/>
            <person name="Sanford R.A."/>
            <person name="Loeffler F.E."/>
        </authorList>
    </citation>
    <scope>NUCLEOTIDE SEQUENCE [LARGE SCALE GENOMIC DNA]</scope>
    <source>
        <strain evidence="14 15">ATCC BAA-841</strain>
    </source>
</reference>
<keyword evidence="8 10" id="KW-0807">Transducer</keyword>
<evidence type="ECO:0000256" key="1">
    <source>
        <dbReference type="ARBA" id="ARBA00004651"/>
    </source>
</evidence>
<protein>
    <recommendedName>
        <fullName evidence="16">Chemotaxis protein</fullName>
    </recommendedName>
</protein>
<dbReference type="STRING" id="281362.AT959_17355"/>
<evidence type="ECO:0000313" key="14">
    <source>
        <dbReference type="EMBL" id="KXB29698.1"/>
    </source>
</evidence>
<dbReference type="AlphaFoldDB" id="A0A133XFG7"/>
<dbReference type="SMART" id="SM00283">
    <property type="entry name" value="MA"/>
    <property type="match status" value="1"/>
</dbReference>
<evidence type="ECO:0000256" key="8">
    <source>
        <dbReference type="ARBA" id="ARBA00023224"/>
    </source>
</evidence>
<dbReference type="SUPFAM" id="SSF58104">
    <property type="entry name" value="Methyl-accepting chemotaxis protein (MCP) signaling domain"/>
    <property type="match status" value="1"/>
</dbReference>
<keyword evidence="3" id="KW-0488">Methylation</keyword>
<dbReference type="PROSITE" id="PS50111">
    <property type="entry name" value="CHEMOTAXIS_TRANSDUC_2"/>
    <property type="match status" value="1"/>
</dbReference>
<evidence type="ECO:0000256" key="7">
    <source>
        <dbReference type="ARBA" id="ARBA00023136"/>
    </source>
</evidence>
<dbReference type="InterPro" id="IPR003660">
    <property type="entry name" value="HAMP_dom"/>
</dbReference>
<evidence type="ECO:0000256" key="2">
    <source>
        <dbReference type="ARBA" id="ARBA00022475"/>
    </source>
</evidence>
<keyword evidence="7 11" id="KW-0472">Membrane</keyword>
<dbReference type="GO" id="GO:0005886">
    <property type="term" value="C:plasma membrane"/>
    <property type="evidence" value="ECO:0007669"/>
    <property type="project" value="UniProtKB-SubCell"/>
</dbReference>
<keyword evidence="2" id="KW-1003">Cell membrane</keyword>
<gene>
    <name evidence="14" type="ORF">AT959_17355</name>
</gene>
<comment type="subcellular location">
    <subcellularLocation>
        <location evidence="1">Cell membrane</location>
        <topology evidence="1">Multi-pass membrane protein</topology>
    </subcellularLocation>
</comment>
<evidence type="ECO:0000256" key="9">
    <source>
        <dbReference type="ARBA" id="ARBA00029447"/>
    </source>
</evidence>
<organism evidence="14 15">
    <name type="scientific">Dechloromonas denitrificans</name>
    <dbReference type="NCBI Taxonomy" id="281362"/>
    <lineage>
        <taxon>Bacteria</taxon>
        <taxon>Pseudomonadati</taxon>
        <taxon>Pseudomonadota</taxon>
        <taxon>Betaproteobacteria</taxon>
        <taxon>Rhodocyclales</taxon>
        <taxon>Azonexaceae</taxon>
        <taxon>Dechloromonas</taxon>
    </lineage>
</organism>
<dbReference type="Proteomes" id="UP000070186">
    <property type="component" value="Unassembled WGS sequence"/>
</dbReference>
<dbReference type="InterPro" id="IPR004089">
    <property type="entry name" value="MCPsignal_dom"/>
</dbReference>
<feature type="domain" description="HAMP" evidence="13">
    <location>
        <begin position="248"/>
        <end position="301"/>
    </location>
</feature>
<comment type="caution">
    <text evidence="14">The sequence shown here is derived from an EMBL/GenBank/DDBJ whole genome shotgun (WGS) entry which is preliminary data.</text>
</comment>
<dbReference type="GO" id="GO:0007165">
    <property type="term" value="P:signal transduction"/>
    <property type="evidence" value="ECO:0007669"/>
    <property type="project" value="UniProtKB-KW"/>
</dbReference>
<comment type="similarity">
    <text evidence="9">Belongs to the methyl-accepting chemotaxis (MCP) protein family.</text>
</comment>
<evidence type="ECO:0000256" key="4">
    <source>
        <dbReference type="ARBA" id="ARBA00022500"/>
    </source>
</evidence>
<evidence type="ECO:0000256" key="11">
    <source>
        <dbReference type="SAM" id="Phobius"/>
    </source>
</evidence>
<keyword evidence="6 11" id="KW-1133">Transmembrane helix</keyword>
<dbReference type="Gene3D" id="1.10.287.950">
    <property type="entry name" value="Methyl-accepting chemotaxis protein"/>
    <property type="match status" value="1"/>
</dbReference>
<accession>A0A133XFG7</accession>
<evidence type="ECO:0000256" key="10">
    <source>
        <dbReference type="PROSITE-ProRule" id="PRU00284"/>
    </source>
</evidence>
<feature type="domain" description="Methyl-accepting transducer" evidence="12">
    <location>
        <begin position="306"/>
        <end position="542"/>
    </location>
</feature>